<keyword evidence="2" id="KW-1185">Reference proteome</keyword>
<reference evidence="2" key="1">
    <citation type="journal article" date="2019" name="Int. J. Syst. Evol. Microbiol.">
        <title>The Global Catalogue of Microorganisms (GCM) 10K type strain sequencing project: providing services to taxonomists for standard genome sequencing and annotation.</title>
        <authorList>
            <consortium name="The Broad Institute Genomics Platform"/>
            <consortium name="The Broad Institute Genome Sequencing Center for Infectious Disease"/>
            <person name="Wu L."/>
            <person name="Ma J."/>
        </authorList>
    </citation>
    <scope>NUCLEOTIDE SEQUENCE [LARGE SCALE GENOMIC DNA]</scope>
    <source>
        <strain evidence="2">JCM 17983</strain>
    </source>
</reference>
<sequence length="76" mass="8346">MVGMGDIDPAELKRLRARRTWSSATDADTARAECAASRAGHLAVVITQDEPPRCEHCGEVLSPDALRRAGYKPERR</sequence>
<dbReference type="Proteomes" id="UP001500457">
    <property type="component" value="Unassembled WGS sequence"/>
</dbReference>
<evidence type="ECO:0000313" key="1">
    <source>
        <dbReference type="EMBL" id="GAA4891222.1"/>
    </source>
</evidence>
<comment type="caution">
    <text evidence="1">The sequence shown here is derived from an EMBL/GenBank/DDBJ whole genome shotgun (WGS) entry which is preliminary data.</text>
</comment>
<proteinExistence type="predicted"/>
<dbReference type="EMBL" id="BAABHQ010000020">
    <property type="protein sequence ID" value="GAA4891222.1"/>
    <property type="molecule type" value="Genomic_DNA"/>
</dbReference>
<evidence type="ECO:0000313" key="2">
    <source>
        <dbReference type="Proteomes" id="UP001500457"/>
    </source>
</evidence>
<protein>
    <submittedName>
        <fullName evidence="1">Uncharacterized protein</fullName>
    </submittedName>
</protein>
<gene>
    <name evidence="1" type="ORF">GCM10023203_51010</name>
</gene>
<organism evidence="1 2">
    <name type="scientific">Actinomycetospora straminea</name>
    <dbReference type="NCBI Taxonomy" id="663607"/>
    <lineage>
        <taxon>Bacteria</taxon>
        <taxon>Bacillati</taxon>
        <taxon>Actinomycetota</taxon>
        <taxon>Actinomycetes</taxon>
        <taxon>Pseudonocardiales</taxon>
        <taxon>Pseudonocardiaceae</taxon>
        <taxon>Actinomycetospora</taxon>
    </lineage>
</organism>
<accession>A0ABP9F2A2</accession>
<name>A0ABP9F2A2_9PSEU</name>